<dbReference type="KEGG" id="ccj:UL81_06760"/>
<dbReference type="STRING" id="161896.UL81_06760"/>
<keyword evidence="5" id="KW-1133">Transmembrane helix</keyword>
<dbReference type="GO" id="GO:0005886">
    <property type="term" value="C:plasma membrane"/>
    <property type="evidence" value="ECO:0007669"/>
    <property type="project" value="UniProtKB-SubCell"/>
</dbReference>
<accession>A0A0F6QYL6</accession>
<dbReference type="AlphaFoldDB" id="A0A0F6QYL6"/>
<evidence type="ECO:0000256" key="5">
    <source>
        <dbReference type="ARBA" id="ARBA00022989"/>
    </source>
</evidence>
<evidence type="ECO:0000256" key="7">
    <source>
        <dbReference type="ARBA" id="ARBA00024033"/>
    </source>
</evidence>
<evidence type="ECO:0000256" key="3">
    <source>
        <dbReference type="ARBA" id="ARBA00022679"/>
    </source>
</evidence>
<name>A0A0F6QYL6_9CORY</name>
<organism evidence="8 9">
    <name type="scientific">Corynebacterium camporealensis</name>
    <dbReference type="NCBI Taxonomy" id="161896"/>
    <lineage>
        <taxon>Bacteria</taxon>
        <taxon>Bacillati</taxon>
        <taxon>Actinomycetota</taxon>
        <taxon>Actinomycetes</taxon>
        <taxon>Mycobacteriales</taxon>
        <taxon>Corynebacteriaceae</taxon>
        <taxon>Corynebacterium</taxon>
    </lineage>
</organism>
<evidence type="ECO:0000313" key="9">
    <source>
        <dbReference type="Proteomes" id="UP000033566"/>
    </source>
</evidence>
<dbReference type="EMBL" id="CP011311">
    <property type="protein sequence ID" value="AKE39308.1"/>
    <property type="molecule type" value="Genomic_DNA"/>
</dbReference>
<gene>
    <name evidence="8" type="ORF">UL81_06760</name>
</gene>
<sequence length="384" mass="42587">MKHDLVRTALWPIAIVLIVHRVFFSAFPATGTDDFTTVYSALRRFWEGVPVYEQAYHHVDPLYLYNPGATLLLSPLGLIGSGAREGFILLNAAAIIGALALLTRIVGHRLSGVLFPMSLALAFASEAVTNTLAFTNINGLLLLALAIFLWGFLRGLETNRTALLWMAGVAIGLAIVVKPQFAPLLFLPLVRLEWRSILVGLGIPVGLNLVAWPLVPGAGGYLENLVPYLGTTRDYANSSWPGVRAYFDAPSVLYWAVWLAMAAVIAAGILLLLRWRTTEPTFWALHTTGILMAGIFFLSSLGQQYYSMWLFPMMFSVVMARSVFHSWGAWLAAFLFLAPLDWDDRWLNTYMPTLGWALLLIVSTVTIAGWWLTQRRGDYTALHD</sequence>
<dbReference type="HOGENOM" id="CLU_055106_0_0_11"/>
<keyword evidence="2" id="KW-1003">Cell membrane</keyword>
<keyword evidence="6" id="KW-0472">Membrane</keyword>
<evidence type="ECO:0000256" key="2">
    <source>
        <dbReference type="ARBA" id="ARBA00022475"/>
    </source>
</evidence>
<proteinExistence type="inferred from homology"/>
<dbReference type="Pfam" id="PF09594">
    <property type="entry name" value="GT87"/>
    <property type="match status" value="1"/>
</dbReference>
<keyword evidence="9" id="KW-1185">Reference proteome</keyword>
<evidence type="ECO:0000256" key="6">
    <source>
        <dbReference type="ARBA" id="ARBA00023136"/>
    </source>
</evidence>
<evidence type="ECO:0000256" key="1">
    <source>
        <dbReference type="ARBA" id="ARBA00004651"/>
    </source>
</evidence>
<comment type="subcellular location">
    <subcellularLocation>
        <location evidence="1">Cell membrane</location>
        <topology evidence="1">Multi-pass membrane protein</topology>
    </subcellularLocation>
</comment>
<keyword evidence="3 8" id="KW-0808">Transferase</keyword>
<evidence type="ECO:0000256" key="4">
    <source>
        <dbReference type="ARBA" id="ARBA00022692"/>
    </source>
</evidence>
<keyword evidence="8" id="KW-0328">Glycosyltransferase</keyword>
<dbReference type="GO" id="GO:0016758">
    <property type="term" value="F:hexosyltransferase activity"/>
    <property type="evidence" value="ECO:0007669"/>
    <property type="project" value="InterPro"/>
</dbReference>
<comment type="similarity">
    <text evidence="7">Belongs to the glycosyltransferase 87 family.</text>
</comment>
<dbReference type="InterPro" id="IPR018584">
    <property type="entry name" value="GT87"/>
</dbReference>
<dbReference type="PATRIC" id="fig|161896.4.peg.1320"/>
<keyword evidence="4" id="KW-0812">Transmembrane</keyword>
<protein>
    <submittedName>
        <fullName evidence="8">Uncharacterized protein</fullName>
    </submittedName>
</protein>
<dbReference type="Proteomes" id="UP000033566">
    <property type="component" value="Chromosome"/>
</dbReference>
<dbReference type="RefSeq" id="WP_035104856.1">
    <property type="nucleotide sequence ID" value="NZ_CP011311.1"/>
</dbReference>
<evidence type="ECO:0000313" key="8">
    <source>
        <dbReference type="EMBL" id="AKE39308.1"/>
    </source>
</evidence>
<reference evidence="8 9" key="1">
    <citation type="journal article" date="2015" name="Genome Announc.">
        <title>Complete Genome Sequence of Corynebacterium camporealensis DSM 44610, Isolated from the Milk of a Manchega Sheep with Subclinical Mastitis.</title>
        <authorList>
            <person name="Ruckert C."/>
            <person name="Albersmeier A."/>
            <person name="Winkler A."/>
            <person name="Tauch A."/>
        </authorList>
    </citation>
    <scope>NUCLEOTIDE SEQUENCE [LARGE SCALE GENOMIC DNA]</scope>
    <source>
        <strain evidence="8 9">DSM 44610</strain>
    </source>
</reference>